<dbReference type="GO" id="GO:0003729">
    <property type="term" value="F:mRNA binding"/>
    <property type="evidence" value="ECO:0007669"/>
    <property type="project" value="InterPro"/>
</dbReference>
<dbReference type="Proteomes" id="UP000541444">
    <property type="component" value="Unassembled WGS sequence"/>
</dbReference>
<dbReference type="InterPro" id="IPR002885">
    <property type="entry name" value="PPR_rpt"/>
</dbReference>
<gene>
    <name evidence="4" type="ORF">GIB67_018207</name>
</gene>
<dbReference type="InterPro" id="IPR011990">
    <property type="entry name" value="TPR-like_helical_dom_sf"/>
</dbReference>
<dbReference type="AlphaFoldDB" id="A0A7J7NMD4"/>
<dbReference type="NCBIfam" id="TIGR00756">
    <property type="entry name" value="PPR"/>
    <property type="match status" value="1"/>
</dbReference>
<proteinExistence type="inferred from homology"/>
<evidence type="ECO:0000256" key="2">
    <source>
        <dbReference type="ARBA" id="ARBA00022737"/>
    </source>
</evidence>
<dbReference type="OrthoDB" id="185373at2759"/>
<comment type="caution">
    <text evidence="4">The sequence shown here is derived from an EMBL/GenBank/DDBJ whole genome shotgun (WGS) entry which is preliminary data.</text>
</comment>
<name>A0A7J7NMD4_9MAGN</name>
<dbReference type="Pfam" id="PF13812">
    <property type="entry name" value="PPR_3"/>
    <property type="match status" value="1"/>
</dbReference>
<comment type="similarity">
    <text evidence="1">Belongs to the PPR family. P subfamily.</text>
</comment>
<sequence length="517" mass="59810">MRCVWKIREATAKAELLFKRCSAKPQTRIISPMFYRAKASNRWLNKQLSVQHRCFCSNGLSIIIDSLREMEAPPTTTRIGKEDHLLPKVLHLMDELVANQSDSAKVFEILELKAGSLFQRYPSGEAFIDLMFKLKPWPQLALEVFGWRKEYATVSNPMTSEEYAKGITIAGRIKNVDLAKELFEEATSMGIKCTSTYNALMSVYMYNSFPEKCRSLFEDLEKDVYCAPTIVTYNILLSVDGRLVLSERMEATFRKINDLKLSPTVVTYNNLIAGYVTAWMWEDMERIFKTMMEGPVRPDLDTHLLMLRGYAHWGSLKKMEEIYELVKYYVNENAPTLIIAMVCAYCKSSDTDKIKKIEALIRFVPKEEFRPWLYVNLIKVYAQEDMLEGMEGFIRMAFEQKFPVRAVDVVRAIIASYFRCNALEKLINFVKQAESSGWRICRSLYHSKMIMCSLQNRLEEMESVLDEMKRYNIDPTKKTFIILFKSYTNVGQKYKVDVVLAAMFKHGFGFPSDASPS</sequence>
<evidence type="ECO:0008006" key="6">
    <source>
        <dbReference type="Google" id="ProtNLM"/>
    </source>
</evidence>
<evidence type="ECO:0000313" key="5">
    <source>
        <dbReference type="Proteomes" id="UP000541444"/>
    </source>
</evidence>
<organism evidence="4 5">
    <name type="scientific">Kingdonia uniflora</name>
    <dbReference type="NCBI Taxonomy" id="39325"/>
    <lineage>
        <taxon>Eukaryota</taxon>
        <taxon>Viridiplantae</taxon>
        <taxon>Streptophyta</taxon>
        <taxon>Embryophyta</taxon>
        <taxon>Tracheophyta</taxon>
        <taxon>Spermatophyta</taxon>
        <taxon>Magnoliopsida</taxon>
        <taxon>Ranunculales</taxon>
        <taxon>Circaeasteraceae</taxon>
        <taxon>Kingdonia</taxon>
    </lineage>
</organism>
<dbReference type="InterPro" id="IPR044179">
    <property type="entry name" value="PPR5-like"/>
</dbReference>
<evidence type="ECO:0000313" key="4">
    <source>
        <dbReference type="EMBL" id="KAF6168367.1"/>
    </source>
</evidence>
<reference evidence="4 5" key="1">
    <citation type="journal article" date="2020" name="IScience">
        <title>Genome Sequencing of the Endangered Kingdonia uniflora (Circaeasteraceae, Ranunculales) Reveals Potential Mechanisms of Evolutionary Specialization.</title>
        <authorList>
            <person name="Sun Y."/>
            <person name="Deng T."/>
            <person name="Zhang A."/>
            <person name="Moore M.J."/>
            <person name="Landis J.B."/>
            <person name="Lin N."/>
            <person name="Zhang H."/>
            <person name="Zhang X."/>
            <person name="Huang J."/>
            <person name="Zhang X."/>
            <person name="Sun H."/>
            <person name="Wang H."/>
        </authorList>
    </citation>
    <scope>NUCLEOTIDE SEQUENCE [LARGE SCALE GENOMIC DNA]</scope>
    <source>
        <strain evidence="4">TB1705</strain>
        <tissue evidence="4">Leaf</tissue>
    </source>
</reference>
<dbReference type="PANTHER" id="PTHR47874">
    <property type="entry name" value="EXPRESSED PROTEIN"/>
    <property type="match status" value="1"/>
</dbReference>
<dbReference type="Pfam" id="PF13041">
    <property type="entry name" value="PPR_2"/>
    <property type="match status" value="1"/>
</dbReference>
<keyword evidence="5" id="KW-1185">Reference proteome</keyword>
<dbReference type="Gene3D" id="1.25.40.10">
    <property type="entry name" value="Tetratricopeptide repeat domain"/>
    <property type="match status" value="3"/>
</dbReference>
<dbReference type="PANTHER" id="PTHR47874:SF1">
    <property type="entry name" value="OS05G0407900 PROTEIN"/>
    <property type="match status" value="1"/>
</dbReference>
<dbReference type="EMBL" id="JACGCM010000697">
    <property type="protein sequence ID" value="KAF6168367.1"/>
    <property type="molecule type" value="Genomic_DNA"/>
</dbReference>
<feature type="repeat" description="PPR" evidence="3">
    <location>
        <begin position="264"/>
        <end position="298"/>
    </location>
</feature>
<accession>A0A7J7NMD4</accession>
<evidence type="ECO:0000256" key="3">
    <source>
        <dbReference type="PROSITE-ProRule" id="PRU00708"/>
    </source>
</evidence>
<evidence type="ECO:0000256" key="1">
    <source>
        <dbReference type="ARBA" id="ARBA00007626"/>
    </source>
</evidence>
<keyword evidence="2" id="KW-0677">Repeat</keyword>
<dbReference type="PROSITE" id="PS51375">
    <property type="entry name" value="PPR"/>
    <property type="match status" value="1"/>
</dbReference>
<protein>
    <recommendedName>
        <fullName evidence="6">Pentatricopeptide repeat-containing protein</fullName>
    </recommendedName>
</protein>
<dbReference type="Pfam" id="PF01535">
    <property type="entry name" value="PPR"/>
    <property type="match status" value="1"/>
</dbReference>